<keyword evidence="3" id="KW-1185">Reference proteome</keyword>
<organism evidence="2 3">
    <name type="scientific">Mytilus galloprovincialis</name>
    <name type="common">Mediterranean mussel</name>
    <dbReference type="NCBI Taxonomy" id="29158"/>
    <lineage>
        <taxon>Eukaryota</taxon>
        <taxon>Metazoa</taxon>
        <taxon>Spiralia</taxon>
        <taxon>Lophotrochozoa</taxon>
        <taxon>Mollusca</taxon>
        <taxon>Bivalvia</taxon>
        <taxon>Autobranchia</taxon>
        <taxon>Pteriomorphia</taxon>
        <taxon>Mytilida</taxon>
        <taxon>Mytiloidea</taxon>
        <taxon>Mytilidae</taxon>
        <taxon>Mytilinae</taxon>
        <taxon>Mytilus</taxon>
    </lineage>
</organism>
<dbReference type="OrthoDB" id="6151715at2759"/>
<evidence type="ECO:0000313" key="3">
    <source>
        <dbReference type="Proteomes" id="UP000596742"/>
    </source>
</evidence>
<proteinExistence type="predicted"/>
<keyword evidence="1" id="KW-0472">Membrane</keyword>
<dbReference type="AlphaFoldDB" id="A0A8B6E3L2"/>
<evidence type="ECO:0000313" key="2">
    <source>
        <dbReference type="EMBL" id="VDI27659.1"/>
    </source>
</evidence>
<evidence type="ECO:0008006" key="4">
    <source>
        <dbReference type="Google" id="ProtNLM"/>
    </source>
</evidence>
<keyword evidence="1" id="KW-1133">Transmembrane helix</keyword>
<evidence type="ECO:0000256" key="1">
    <source>
        <dbReference type="SAM" id="Phobius"/>
    </source>
</evidence>
<sequence length="604" mass="68146">MDSKASNTIQLSLKSQISEPSHSEHHQPYIETHDSNHVEYFEQEKTWFQAQRTCNNSGGWLTSNKNNVINCNQVTKGATFWTGEYSTISHWISKIGCIELLGDPHVSLVPTVSKCLEICRMRHIDVEILGHIKNRCVCISSNKPSLRKLVTIQQCHSYIASNNSYWAYSVTQNKTLTGPGNCVFVKCDFKPVVYAATCKDERRTFCDRASHLNWNLCQEHCKNKIPGNLSEICEGVQNDQTGVWLPMHRVVLRTDVLHDVIDNENTVLHCASYRCYYKTGVSTVLMNNSCTTKANGFFCTFASSSYNEATDRSYTTFNSTALNFKLTKANGTFENTANAFKITGTRSFTTSNVFQPATSNIVKVNDNRNLTEIPQNAATSYIGLIVGGVLGALVIICIIVLVVIKKLRGKAATKRQTMEQFEISKDKSTIDDDKQRGNKSNDKILNIQYEDDWAHAGRYFAEKIMETEMINAQEGKQPNDVYAVVMKDTMTSPLQVGLDCVVASEEVVESEYDRLNITPKVLTDNTENNIYDSSIADRSYFVKYFPNSETWFDAHNFCCNKQGRLATTEDILNCNPITGNIDYTNGSTFWTGKYKRVAHWISKI</sequence>
<comment type="caution">
    <text evidence="2">The sequence shown here is derived from an EMBL/GenBank/DDBJ whole genome shotgun (WGS) entry which is preliminary data.</text>
</comment>
<gene>
    <name evidence="2" type="ORF">MGAL_10B046744</name>
</gene>
<dbReference type="InterPro" id="IPR016187">
    <property type="entry name" value="CTDL_fold"/>
</dbReference>
<dbReference type="EMBL" id="UYJE01004392">
    <property type="protein sequence ID" value="VDI27659.1"/>
    <property type="molecule type" value="Genomic_DNA"/>
</dbReference>
<feature type="transmembrane region" description="Helical" evidence="1">
    <location>
        <begin position="381"/>
        <end position="404"/>
    </location>
</feature>
<dbReference type="Proteomes" id="UP000596742">
    <property type="component" value="Unassembled WGS sequence"/>
</dbReference>
<keyword evidence="1" id="KW-0812">Transmembrane</keyword>
<dbReference type="SUPFAM" id="SSF56436">
    <property type="entry name" value="C-type lectin-like"/>
    <property type="match status" value="1"/>
</dbReference>
<feature type="non-terminal residue" evidence="2">
    <location>
        <position position="1"/>
    </location>
</feature>
<dbReference type="PROSITE" id="PS50231">
    <property type="entry name" value="RICIN_B_LECTIN"/>
    <property type="match status" value="1"/>
</dbReference>
<name>A0A8B6E3L2_MYTGA</name>
<reference evidence="2" key="1">
    <citation type="submission" date="2018-11" db="EMBL/GenBank/DDBJ databases">
        <authorList>
            <person name="Alioto T."/>
            <person name="Alioto T."/>
        </authorList>
    </citation>
    <scope>NUCLEOTIDE SEQUENCE</scope>
</reference>
<accession>A0A8B6E3L2</accession>
<protein>
    <recommendedName>
        <fullName evidence="4">C-type lectin domain-containing protein</fullName>
    </recommendedName>
</protein>